<keyword evidence="5" id="KW-1185">Reference proteome</keyword>
<sequence length="175" mass="19971">MESSPGTKTPTESTKDELMNIADTTPDPVLVILSDLSKCIKQNPTLFNENIQYYSDTTSCLKYVKSISDRKVLCVVPDTFAKQLLPELDGLEQINSVYVQCSDNDQNTNNWTDQCKKAVDILDGDLYFKVAHDFGIFYRNQGAKCMKDNQFEQAEKNYNRACKYYSMLEQDADKI</sequence>
<comment type="caution">
    <text evidence="2">The sequence shown here is derived from an EMBL/GenBank/DDBJ whole genome shotgun (WGS) entry which is preliminary data.</text>
</comment>
<reference evidence="2" key="1">
    <citation type="submission" date="2021-02" db="EMBL/GenBank/DDBJ databases">
        <authorList>
            <person name="Nowell W R."/>
        </authorList>
    </citation>
    <scope>NUCLEOTIDE SEQUENCE</scope>
</reference>
<name>A0A814WMP8_9BILA</name>
<protein>
    <submittedName>
        <fullName evidence="2">Uncharacterized protein</fullName>
    </submittedName>
</protein>
<dbReference type="Proteomes" id="UP000682733">
    <property type="component" value="Unassembled WGS sequence"/>
</dbReference>
<gene>
    <name evidence="2" type="ORF">GPM918_LOCUS23853</name>
    <name evidence="1" type="ORF">OVA965_LOCUS18257</name>
    <name evidence="4" type="ORF">SRO942_LOCUS23851</name>
    <name evidence="3" type="ORF">TMI583_LOCUS18268</name>
</gene>
<dbReference type="AlphaFoldDB" id="A0A814WMP8"/>
<evidence type="ECO:0000313" key="1">
    <source>
        <dbReference type="EMBL" id="CAF1078750.1"/>
    </source>
</evidence>
<evidence type="ECO:0000313" key="2">
    <source>
        <dbReference type="EMBL" id="CAF1203683.1"/>
    </source>
</evidence>
<dbReference type="Proteomes" id="UP000663829">
    <property type="component" value="Unassembled WGS sequence"/>
</dbReference>
<evidence type="ECO:0000313" key="4">
    <source>
        <dbReference type="EMBL" id="CAF3968032.1"/>
    </source>
</evidence>
<dbReference type="EMBL" id="CAJOBA010009030">
    <property type="protein sequence ID" value="CAF3842113.1"/>
    <property type="molecule type" value="Genomic_DNA"/>
</dbReference>
<evidence type="ECO:0000313" key="3">
    <source>
        <dbReference type="EMBL" id="CAF3842113.1"/>
    </source>
</evidence>
<organism evidence="2 5">
    <name type="scientific">Didymodactylos carnosus</name>
    <dbReference type="NCBI Taxonomy" id="1234261"/>
    <lineage>
        <taxon>Eukaryota</taxon>
        <taxon>Metazoa</taxon>
        <taxon>Spiralia</taxon>
        <taxon>Gnathifera</taxon>
        <taxon>Rotifera</taxon>
        <taxon>Eurotatoria</taxon>
        <taxon>Bdelloidea</taxon>
        <taxon>Philodinida</taxon>
        <taxon>Philodinidae</taxon>
        <taxon>Didymodactylos</taxon>
    </lineage>
</organism>
<dbReference type="Proteomes" id="UP000681722">
    <property type="component" value="Unassembled WGS sequence"/>
</dbReference>
<dbReference type="Proteomes" id="UP000677228">
    <property type="component" value="Unassembled WGS sequence"/>
</dbReference>
<proteinExistence type="predicted"/>
<dbReference type="EMBL" id="CAJOBC010008677">
    <property type="protein sequence ID" value="CAF3968032.1"/>
    <property type="molecule type" value="Genomic_DNA"/>
</dbReference>
<evidence type="ECO:0000313" key="5">
    <source>
        <dbReference type="Proteomes" id="UP000663829"/>
    </source>
</evidence>
<dbReference type="EMBL" id="CAJNOK010009015">
    <property type="protein sequence ID" value="CAF1078750.1"/>
    <property type="molecule type" value="Genomic_DNA"/>
</dbReference>
<dbReference type="EMBL" id="CAJNOQ010008677">
    <property type="protein sequence ID" value="CAF1203683.1"/>
    <property type="molecule type" value="Genomic_DNA"/>
</dbReference>
<accession>A0A814WMP8</accession>